<dbReference type="EMBL" id="CAJOBJ010069361">
    <property type="protein sequence ID" value="CAF4453470.1"/>
    <property type="molecule type" value="Genomic_DNA"/>
</dbReference>
<dbReference type="AlphaFoldDB" id="A0A8S2WNY5"/>
<name>A0A8S2WNY5_9BILA</name>
<reference evidence="1" key="1">
    <citation type="submission" date="2021-02" db="EMBL/GenBank/DDBJ databases">
        <authorList>
            <person name="Nowell W R."/>
        </authorList>
    </citation>
    <scope>NUCLEOTIDE SEQUENCE</scope>
</reference>
<proteinExistence type="predicted"/>
<evidence type="ECO:0000313" key="2">
    <source>
        <dbReference type="Proteomes" id="UP000681720"/>
    </source>
</evidence>
<evidence type="ECO:0000313" key="1">
    <source>
        <dbReference type="EMBL" id="CAF4453470.1"/>
    </source>
</evidence>
<accession>A0A8S2WNY5</accession>
<dbReference type="Proteomes" id="UP000681720">
    <property type="component" value="Unassembled WGS sequence"/>
</dbReference>
<feature type="non-terminal residue" evidence="1">
    <location>
        <position position="37"/>
    </location>
</feature>
<organism evidence="1 2">
    <name type="scientific">Rotaria magnacalcarata</name>
    <dbReference type="NCBI Taxonomy" id="392030"/>
    <lineage>
        <taxon>Eukaryota</taxon>
        <taxon>Metazoa</taxon>
        <taxon>Spiralia</taxon>
        <taxon>Gnathifera</taxon>
        <taxon>Rotifera</taxon>
        <taxon>Eurotatoria</taxon>
        <taxon>Bdelloidea</taxon>
        <taxon>Philodinida</taxon>
        <taxon>Philodinidae</taxon>
        <taxon>Rotaria</taxon>
    </lineage>
</organism>
<gene>
    <name evidence="1" type="ORF">GIL414_LOCUS32529</name>
</gene>
<sequence length="37" mass="4336">MSDFLSQISSLIIHRIEEPINEVSRFEILEFPDDSID</sequence>
<protein>
    <submittedName>
        <fullName evidence="1">Uncharacterized protein</fullName>
    </submittedName>
</protein>
<comment type="caution">
    <text evidence="1">The sequence shown here is derived from an EMBL/GenBank/DDBJ whole genome shotgun (WGS) entry which is preliminary data.</text>
</comment>